<evidence type="ECO:0000313" key="6">
    <source>
        <dbReference type="EMBL" id="TWU59842.1"/>
    </source>
</evidence>
<dbReference type="OrthoDB" id="236205at2"/>
<comment type="subcellular location">
    <subcellularLocation>
        <location evidence="1">Periplasm</location>
    </subcellularLocation>
</comment>
<dbReference type="InterPro" id="IPR017585">
    <property type="entry name" value="SAF_FlgA"/>
</dbReference>
<keyword evidence="6" id="KW-0282">Flagellum</keyword>
<evidence type="ECO:0000256" key="2">
    <source>
        <dbReference type="ARBA" id="ARBA00022729"/>
    </source>
</evidence>
<dbReference type="EMBL" id="SJPW01000001">
    <property type="protein sequence ID" value="TWU59842.1"/>
    <property type="molecule type" value="Genomic_DNA"/>
</dbReference>
<dbReference type="InterPro" id="IPR013974">
    <property type="entry name" value="SAF"/>
</dbReference>
<dbReference type="NCBIfam" id="TIGR03170">
    <property type="entry name" value="flgA_cterm"/>
    <property type="match status" value="1"/>
</dbReference>
<evidence type="ECO:0000256" key="1">
    <source>
        <dbReference type="ARBA" id="ARBA00004418"/>
    </source>
</evidence>
<feature type="chain" id="PRO_5022845676" evidence="4">
    <location>
        <begin position="23"/>
        <end position="369"/>
    </location>
</feature>
<keyword evidence="2 4" id="KW-0732">Signal</keyword>
<accession>A0A5C6FJM4</accession>
<dbReference type="Pfam" id="PF13144">
    <property type="entry name" value="ChapFlgA"/>
    <property type="match status" value="1"/>
</dbReference>
<organism evidence="6 7">
    <name type="scientific">Rubripirellula tenax</name>
    <dbReference type="NCBI Taxonomy" id="2528015"/>
    <lineage>
        <taxon>Bacteria</taxon>
        <taxon>Pseudomonadati</taxon>
        <taxon>Planctomycetota</taxon>
        <taxon>Planctomycetia</taxon>
        <taxon>Pirellulales</taxon>
        <taxon>Pirellulaceae</taxon>
        <taxon>Rubripirellula</taxon>
    </lineage>
</organism>
<keyword evidence="7" id="KW-1185">Reference proteome</keyword>
<dbReference type="PANTHER" id="PTHR36307">
    <property type="entry name" value="FLAGELLA BASAL BODY P-RING FORMATION PROTEIN FLGA"/>
    <property type="match status" value="1"/>
</dbReference>
<dbReference type="GO" id="GO:0044780">
    <property type="term" value="P:bacterial-type flagellum assembly"/>
    <property type="evidence" value="ECO:0007669"/>
    <property type="project" value="InterPro"/>
</dbReference>
<dbReference type="GO" id="GO:0042597">
    <property type="term" value="C:periplasmic space"/>
    <property type="evidence" value="ECO:0007669"/>
    <property type="project" value="UniProtKB-SubCell"/>
</dbReference>
<evidence type="ECO:0000313" key="7">
    <source>
        <dbReference type="Proteomes" id="UP000318288"/>
    </source>
</evidence>
<dbReference type="SMART" id="SM00858">
    <property type="entry name" value="SAF"/>
    <property type="match status" value="1"/>
</dbReference>
<name>A0A5C6FJM4_9BACT</name>
<sequence precursor="true">MLCRLRFLMLATSIIFVSFADAQERSGTFDATIDSKTHWAFRTVSPVTVTSPIVRLGDIVEPLDPHQAGWQRLRRAAIGLVPVSGETMTIRRERLGKAILAAEATPRSIDWHGPSEIQVVYRKATASQSATQNDAIRTVNYESESVPAGPALSTIDAKRVIHWIEIAMKQFHPDVIERYEVTIPADQSAFAQLRYLSGVADLEPRSPIESGPCRFAVTARSVSGPIEVEVEVLLTQHPQIPVPTRSLGRGHRIEAADIELRPFASDKIDPNAISEMETLIGQEVRSNLRVGQAIMHGDFGSPILIHRGDLIEVRVVGGGVSVTTNGKALGDGSEAELIEIETLNPRKRLIARVARHGVVEITTRAPVLR</sequence>
<reference evidence="6 7" key="1">
    <citation type="submission" date="2019-02" db="EMBL/GenBank/DDBJ databases">
        <title>Deep-cultivation of Planctomycetes and their phenomic and genomic characterization uncovers novel biology.</title>
        <authorList>
            <person name="Wiegand S."/>
            <person name="Jogler M."/>
            <person name="Boedeker C."/>
            <person name="Pinto D."/>
            <person name="Vollmers J."/>
            <person name="Rivas-Marin E."/>
            <person name="Kohn T."/>
            <person name="Peeters S.H."/>
            <person name="Heuer A."/>
            <person name="Rast P."/>
            <person name="Oberbeckmann S."/>
            <person name="Bunk B."/>
            <person name="Jeske O."/>
            <person name="Meyerdierks A."/>
            <person name="Storesund J.E."/>
            <person name="Kallscheuer N."/>
            <person name="Luecker S."/>
            <person name="Lage O.M."/>
            <person name="Pohl T."/>
            <person name="Merkel B.J."/>
            <person name="Hornburger P."/>
            <person name="Mueller R.-W."/>
            <person name="Bruemmer F."/>
            <person name="Labrenz M."/>
            <person name="Spormann A.M."/>
            <person name="Op Den Camp H."/>
            <person name="Overmann J."/>
            <person name="Amann R."/>
            <person name="Jetten M.S.M."/>
            <person name="Mascher T."/>
            <person name="Medema M.H."/>
            <person name="Devos D.P."/>
            <person name="Kaster A.-K."/>
            <person name="Ovreas L."/>
            <person name="Rohde M."/>
            <person name="Galperin M.Y."/>
            <person name="Jogler C."/>
        </authorList>
    </citation>
    <scope>NUCLEOTIDE SEQUENCE [LARGE SCALE GENOMIC DNA]</scope>
    <source>
        <strain evidence="6 7">Poly51</strain>
    </source>
</reference>
<keyword evidence="3" id="KW-0574">Periplasm</keyword>
<feature type="domain" description="SAF" evidence="5">
    <location>
        <begin position="238"/>
        <end position="300"/>
    </location>
</feature>
<keyword evidence="6" id="KW-0969">Cilium</keyword>
<keyword evidence="6" id="KW-0966">Cell projection</keyword>
<dbReference type="Proteomes" id="UP000318288">
    <property type="component" value="Unassembled WGS sequence"/>
</dbReference>
<proteinExistence type="predicted"/>
<comment type="caution">
    <text evidence="6">The sequence shown here is derived from an EMBL/GenBank/DDBJ whole genome shotgun (WGS) entry which is preliminary data.</text>
</comment>
<dbReference type="Gene3D" id="3.90.1210.10">
    <property type="entry name" value="Antifreeze-like/N-acetylneuraminic acid synthase C-terminal domain"/>
    <property type="match status" value="1"/>
</dbReference>
<dbReference type="CDD" id="cd11614">
    <property type="entry name" value="SAF_CpaB_FlgA_like"/>
    <property type="match status" value="1"/>
</dbReference>
<feature type="signal peptide" evidence="4">
    <location>
        <begin position="1"/>
        <end position="22"/>
    </location>
</feature>
<gene>
    <name evidence="6" type="ORF">Poly51_01150</name>
</gene>
<evidence type="ECO:0000256" key="4">
    <source>
        <dbReference type="SAM" id="SignalP"/>
    </source>
</evidence>
<dbReference type="Gene3D" id="2.30.30.760">
    <property type="match status" value="1"/>
</dbReference>
<dbReference type="PANTHER" id="PTHR36307:SF1">
    <property type="entry name" value="FLAGELLA BASAL BODY P-RING FORMATION PROTEIN FLGA"/>
    <property type="match status" value="1"/>
</dbReference>
<dbReference type="AlphaFoldDB" id="A0A5C6FJM4"/>
<dbReference type="InterPro" id="IPR039246">
    <property type="entry name" value="Flagellar_FlgA"/>
</dbReference>
<protein>
    <submittedName>
        <fullName evidence="6">Flagellar basal body P-ring biosynthesis protein FlgA</fullName>
    </submittedName>
</protein>
<evidence type="ECO:0000259" key="5">
    <source>
        <dbReference type="SMART" id="SM00858"/>
    </source>
</evidence>
<evidence type="ECO:0000256" key="3">
    <source>
        <dbReference type="ARBA" id="ARBA00022764"/>
    </source>
</evidence>